<evidence type="ECO:0000313" key="1">
    <source>
        <dbReference type="EMBL" id="OVE45682.1"/>
    </source>
</evidence>
<dbReference type="AlphaFoldDB" id="A0A202B2G2"/>
<dbReference type="RefSeq" id="WP_087698859.1">
    <property type="nucleotide sequence ID" value="NZ_NHOO01000030.1"/>
</dbReference>
<dbReference type="Proteomes" id="UP000196342">
    <property type="component" value="Unassembled WGS sequence"/>
</dbReference>
<keyword evidence="2" id="KW-1185">Reference proteome</keyword>
<dbReference type="EMBL" id="NHOO01000030">
    <property type="protein sequence ID" value="OVE45682.1"/>
    <property type="molecule type" value="Genomic_DNA"/>
</dbReference>
<evidence type="ECO:0000313" key="2">
    <source>
        <dbReference type="Proteomes" id="UP000196342"/>
    </source>
</evidence>
<dbReference type="Pfam" id="PF05869">
    <property type="entry name" value="Dam"/>
    <property type="match status" value="1"/>
</dbReference>
<name>A0A202B2G2_CHRVL</name>
<protein>
    <recommendedName>
        <fullName evidence="3">Phage N-6-adenine-methyltransferase</fullName>
    </recommendedName>
</protein>
<reference evidence="1 2" key="1">
    <citation type="submission" date="2017-05" db="EMBL/GenBank/DDBJ databases">
        <title>Chromobacterium violaceum GHPS1 isolated from Hydrocarbon polluted soil in French Guiana display an awesome secondary metabolite arsenal and a battery of drug and heavy-metal-resistance and detoxification of xenobiotics proteins.</title>
        <authorList>
            <person name="Belbahri L."/>
        </authorList>
    </citation>
    <scope>NUCLEOTIDE SEQUENCE [LARGE SCALE GENOMIC DNA]</scope>
    <source>
        <strain evidence="1 2">GHPS1</strain>
    </source>
</reference>
<gene>
    <name evidence="1" type="ORF">CBW21_22070</name>
</gene>
<proteinExistence type="predicted"/>
<evidence type="ECO:0008006" key="3">
    <source>
        <dbReference type="Google" id="ProtNLM"/>
    </source>
</evidence>
<sequence length="178" mass="19946">MTEQSIHFSSATDEWPTPQLLFDELHAEFSFTVDVCATPGNAKCSRYYTRADNGLEQDWSQDTAWCNPPFGHGIKFWMEKALKSARAGATVVCLVPSRTDTRWWHRYAMWATEIRCLDKRLQFDGGTAKAPFPAVVVVFRPDHLGAAKLTAQAVPGARKKQEANVETMAGRKRLALGK</sequence>
<accession>A0A202B2G2</accession>
<dbReference type="GO" id="GO:0009307">
    <property type="term" value="P:DNA restriction-modification system"/>
    <property type="evidence" value="ECO:0007669"/>
    <property type="project" value="InterPro"/>
</dbReference>
<dbReference type="InterPro" id="IPR008593">
    <property type="entry name" value="Dam_MeTrfase"/>
</dbReference>
<dbReference type="GO" id="GO:0009007">
    <property type="term" value="F:site-specific DNA-methyltransferase (adenine-specific) activity"/>
    <property type="evidence" value="ECO:0007669"/>
    <property type="project" value="InterPro"/>
</dbReference>
<dbReference type="GO" id="GO:0003677">
    <property type="term" value="F:DNA binding"/>
    <property type="evidence" value="ECO:0007669"/>
    <property type="project" value="InterPro"/>
</dbReference>
<organism evidence="1 2">
    <name type="scientific">Chromobacterium violaceum</name>
    <dbReference type="NCBI Taxonomy" id="536"/>
    <lineage>
        <taxon>Bacteria</taxon>
        <taxon>Pseudomonadati</taxon>
        <taxon>Pseudomonadota</taxon>
        <taxon>Betaproteobacteria</taxon>
        <taxon>Neisseriales</taxon>
        <taxon>Chromobacteriaceae</taxon>
        <taxon>Chromobacterium</taxon>
    </lineage>
</organism>
<comment type="caution">
    <text evidence="1">The sequence shown here is derived from an EMBL/GenBank/DDBJ whole genome shotgun (WGS) entry which is preliminary data.</text>
</comment>